<accession>A0A427BAG7</accession>
<dbReference type="InterPro" id="IPR012677">
    <property type="entry name" value="Nucleotide-bd_a/b_plait_sf"/>
</dbReference>
<evidence type="ECO:0000256" key="3">
    <source>
        <dbReference type="SAM" id="Phobius"/>
    </source>
</evidence>
<dbReference type="PANTHER" id="PTHR10501">
    <property type="entry name" value="U1 SMALL NUCLEAR RIBONUCLEOPROTEIN A/U2 SMALL NUCLEAR RIBONUCLEOPROTEIN B"/>
    <property type="match status" value="1"/>
</dbReference>
<proteinExistence type="predicted"/>
<dbReference type="AlphaFoldDB" id="A0A427BAG7"/>
<dbReference type="SUPFAM" id="SSF54928">
    <property type="entry name" value="RNA-binding domain, RBD"/>
    <property type="match status" value="1"/>
</dbReference>
<gene>
    <name evidence="4" type="ORF">B296_00001566</name>
</gene>
<evidence type="ECO:0000313" key="4">
    <source>
        <dbReference type="EMBL" id="RRT85481.1"/>
    </source>
</evidence>
<comment type="caution">
    <text evidence="4">The sequence shown here is derived from an EMBL/GenBank/DDBJ whole genome shotgun (WGS) entry which is preliminary data.</text>
</comment>
<protein>
    <recommendedName>
        <fullName evidence="6">RRM domain-containing protein</fullName>
    </recommendedName>
</protein>
<sequence length="261" mass="29089">MPTSEGHYTSKCASPVNDTPELVILVPFLALCPSPCLLWMTTIAGDDGANLYTNPSAQLLLPAIAFLTLSSLDSPATWHTPPPTTPTTLRRRPARRRRRSPGLLIRLITTTCRRRCRRPGPISLRSTNGAAYFAPADHAPRDEVRTLFIAGLPDDVKPREVYNLFREFPGYQSAQLRRSGQSSQVRIFFSFPPIVLLTYLVIVSRGIRIYCFYRPTVSTFCNACSKSDDGVSYCYDKRVRGSVAYSRGFSDSGNDNHSLHV</sequence>
<reference evidence="4 5" key="1">
    <citation type="journal article" date="2014" name="Agronomy (Basel)">
        <title>A Draft Genome Sequence for Ensete ventricosum, the Drought-Tolerant Tree Against Hunger.</title>
        <authorList>
            <person name="Harrison J."/>
            <person name="Moore K.A."/>
            <person name="Paszkiewicz K."/>
            <person name="Jones T."/>
            <person name="Grant M."/>
            <person name="Ambacheew D."/>
            <person name="Muzemil S."/>
            <person name="Studholme D.J."/>
        </authorList>
    </citation>
    <scope>NUCLEOTIDE SEQUENCE [LARGE SCALE GENOMIC DNA]</scope>
</reference>
<keyword evidence="3" id="KW-0472">Membrane</keyword>
<dbReference type="EMBL" id="AMZH03000108">
    <property type="protein sequence ID" value="RRT85481.1"/>
    <property type="molecule type" value="Genomic_DNA"/>
</dbReference>
<keyword evidence="3" id="KW-0812">Transmembrane</keyword>
<keyword evidence="1" id="KW-0694">RNA-binding</keyword>
<dbReference type="Gene3D" id="3.30.70.330">
    <property type="match status" value="1"/>
</dbReference>
<name>A0A427BAG7_ENSVE</name>
<dbReference type="GO" id="GO:0003723">
    <property type="term" value="F:RNA binding"/>
    <property type="evidence" value="ECO:0007669"/>
    <property type="project" value="UniProtKB-KW"/>
</dbReference>
<feature type="region of interest" description="Disordered" evidence="2">
    <location>
        <begin position="76"/>
        <end position="97"/>
    </location>
</feature>
<evidence type="ECO:0000256" key="1">
    <source>
        <dbReference type="ARBA" id="ARBA00022884"/>
    </source>
</evidence>
<keyword evidence="3" id="KW-1133">Transmembrane helix</keyword>
<organism evidence="4 5">
    <name type="scientific">Ensete ventricosum</name>
    <name type="common">Abyssinian banana</name>
    <name type="synonym">Musa ensete</name>
    <dbReference type="NCBI Taxonomy" id="4639"/>
    <lineage>
        <taxon>Eukaryota</taxon>
        <taxon>Viridiplantae</taxon>
        <taxon>Streptophyta</taxon>
        <taxon>Embryophyta</taxon>
        <taxon>Tracheophyta</taxon>
        <taxon>Spermatophyta</taxon>
        <taxon>Magnoliopsida</taxon>
        <taxon>Liliopsida</taxon>
        <taxon>Zingiberales</taxon>
        <taxon>Musaceae</taxon>
        <taxon>Ensete</taxon>
    </lineage>
</organism>
<dbReference type="InterPro" id="IPR035979">
    <property type="entry name" value="RBD_domain_sf"/>
</dbReference>
<dbReference type="Proteomes" id="UP000287651">
    <property type="component" value="Unassembled WGS sequence"/>
</dbReference>
<feature type="transmembrane region" description="Helical" evidence="3">
    <location>
        <begin position="187"/>
        <end position="207"/>
    </location>
</feature>
<evidence type="ECO:0008006" key="6">
    <source>
        <dbReference type="Google" id="ProtNLM"/>
    </source>
</evidence>
<evidence type="ECO:0000256" key="2">
    <source>
        <dbReference type="SAM" id="MobiDB-lite"/>
    </source>
</evidence>
<evidence type="ECO:0000313" key="5">
    <source>
        <dbReference type="Proteomes" id="UP000287651"/>
    </source>
</evidence>